<sequence length="175" mass="19649">MTNDTLAPALVKHSRMRLLVGGKVFPAPDAAFCHYAKRMPHQHILCLQVTLAEGVYLDCTTTRTEDDAVSTLPLVVLWVSLGVNYWNNFCWAPGNSLDNTKVDDLGTPGPRLVMHRLLGLQGAASTARRLRSSYDNLSPLHVEWAKQWPHWKNMFCLGSIVDRIQLKLPSSIRML</sequence>
<reference evidence="1 2" key="1">
    <citation type="journal article" date="2019" name="Sci. Rep.">
        <title>Orb-weaving spider Araneus ventricosus genome elucidates the spidroin gene catalogue.</title>
        <authorList>
            <person name="Kono N."/>
            <person name="Nakamura H."/>
            <person name="Ohtoshi R."/>
            <person name="Moran D.A.P."/>
            <person name="Shinohara A."/>
            <person name="Yoshida Y."/>
            <person name="Fujiwara M."/>
            <person name="Mori M."/>
            <person name="Tomita M."/>
            <person name="Arakawa K."/>
        </authorList>
    </citation>
    <scope>NUCLEOTIDE SEQUENCE [LARGE SCALE GENOMIC DNA]</scope>
</reference>
<dbReference type="AlphaFoldDB" id="A0A4Y2FC64"/>
<organism evidence="1 2">
    <name type="scientific">Araneus ventricosus</name>
    <name type="common">Orbweaver spider</name>
    <name type="synonym">Epeira ventricosa</name>
    <dbReference type="NCBI Taxonomy" id="182803"/>
    <lineage>
        <taxon>Eukaryota</taxon>
        <taxon>Metazoa</taxon>
        <taxon>Ecdysozoa</taxon>
        <taxon>Arthropoda</taxon>
        <taxon>Chelicerata</taxon>
        <taxon>Arachnida</taxon>
        <taxon>Araneae</taxon>
        <taxon>Araneomorphae</taxon>
        <taxon>Entelegynae</taxon>
        <taxon>Araneoidea</taxon>
        <taxon>Araneidae</taxon>
        <taxon>Araneus</taxon>
    </lineage>
</organism>
<accession>A0A4Y2FC64</accession>
<comment type="caution">
    <text evidence="1">The sequence shown here is derived from an EMBL/GenBank/DDBJ whole genome shotgun (WGS) entry which is preliminary data.</text>
</comment>
<dbReference type="Proteomes" id="UP000499080">
    <property type="component" value="Unassembled WGS sequence"/>
</dbReference>
<proteinExistence type="predicted"/>
<gene>
    <name evidence="1" type="ORF">AVEN_47341_1</name>
</gene>
<keyword evidence="2" id="KW-1185">Reference proteome</keyword>
<name>A0A4Y2FC64_ARAVE</name>
<dbReference type="EMBL" id="BGPR01000863">
    <property type="protein sequence ID" value="GBM38248.1"/>
    <property type="molecule type" value="Genomic_DNA"/>
</dbReference>
<evidence type="ECO:0000313" key="2">
    <source>
        <dbReference type="Proteomes" id="UP000499080"/>
    </source>
</evidence>
<evidence type="ECO:0000313" key="1">
    <source>
        <dbReference type="EMBL" id="GBM38248.1"/>
    </source>
</evidence>
<protein>
    <submittedName>
        <fullName evidence="1">Uncharacterized protein</fullName>
    </submittedName>
</protein>